<evidence type="ECO:0000256" key="1">
    <source>
        <dbReference type="ARBA" id="ARBA00004146"/>
    </source>
</evidence>
<reference evidence="13 14" key="1">
    <citation type="submission" date="2020-08" db="EMBL/GenBank/DDBJ databases">
        <title>Acidobacteriota in marine sediments use diverse sulfur dissimilation pathways.</title>
        <authorList>
            <person name="Wasmund K."/>
        </authorList>
    </citation>
    <scope>NUCLEOTIDE SEQUENCE [LARGE SCALE GENOMIC DNA]</scope>
    <source>
        <strain evidence="13">MAG AM4</strain>
    </source>
</reference>
<gene>
    <name evidence="13" type="ORF">IFK94_13790</name>
</gene>
<dbReference type="Gene3D" id="1.20.1510.10">
    <property type="entry name" value="Cation efflux protein transmembrane domain"/>
    <property type="match status" value="1"/>
</dbReference>
<dbReference type="InterPro" id="IPR027469">
    <property type="entry name" value="Cation_efflux_TMD_sf"/>
</dbReference>
<keyword evidence="4 11" id="KW-0812">Transmembrane</keyword>
<evidence type="ECO:0000256" key="5">
    <source>
        <dbReference type="ARBA" id="ARBA00022753"/>
    </source>
</evidence>
<keyword evidence="8" id="KW-0770">Synapse</keyword>
<keyword evidence="7 11" id="KW-1133">Transmembrane helix</keyword>
<feature type="transmembrane region" description="Helical" evidence="11">
    <location>
        <begin position="84"/>
        <end position="101"/>
    </location>
</feature>
<comment type="subcellular location">
    <subcellularLocation>
        <location evidence="2">Cytoplasmic vesicle</location>
        <location evidence="2">Secretory vesicle</location>
        <location evidence="2">Synaptic vesicle membrane</location>
        <topology evidence="2">Multi-pass membrane protein</topology>
    </subcellularLocation>
    <subcellularLocation>
        <location evidence="1">Early endosome membrane</location>
    </subcellularLocation>
</comment>
<comment type="similarity">
    <text evidence="3">Belongs to the TMEM163 family.</text>
</comment>
<dbReference type="Pfam" id="PF01545">
    <property type="entry name" value="Cation_efflux"/>
    <property type="match status" value="1"/>
</dbReference>
<protein>
    <submittedName>
        <fullName evidence="13">Cation transporter</fullName>
    </submittedName>
</protein>
<proteinExistence type="inferred from homology"/>
<dbReference type="InterPro" id="IPR058533">
    <property type="entry name" value="Cation_efflux_TM"/>
</dbReference>
<evidence type="ECO:0000256" key="3">
    <source>
        <dbReference type="ARBA" id="ARBA00008731"/>
    </source>
</evidence>
<evidence type="ECO:0000256" key="9">
    <source>
        <dbReference type="ARBA" id="ARBA00023136"/>
    </source>
</evidence>
<keyword evidence="6" id="KW-0862">Zinc</keyword>
<organism evidence="13 14">
    <name type="scientific">Candidatus Polarisedimenticola svalbardensis</name>
    <dbReference type="NCBI Taxonomy" id="2886004"/>
    <lineage>
        <taxon>Bacteria</taxon>
        <taxon>Pseudomonadati</taxon>
        <taxon>Acidobacteriota</taxon>
        <taxon>Candidatus Polarisedimenticolia</taxon>
        <taxon>Candidatus Polarisedimenticolales</taxon>
        <taxon>Candidatus Polarisedimenticolaceae</taxon>
        <taxon>Candidatus Polarisedimenticola</taxon>
    </lineage>
</organism>
<evidence type="ECO:0000256" key="4">
    <source>
        <dbReference type="ARBA" id="ARBA00022692"/>
    </source>
</evidence>
<dbReference type="Proteomes" id="UP000648239">
    <property type="component" value="Unassembled WGS sequence"/>
</dbReference>
<evidence type="ECO:0000256" key="8">
    <source>
        <dbReference type="ARBA" id="ARBA00023018"/>
    </source>
</evidence>
<feature type="transmembrane region" description="Helical" evidence="11">
    <location>
        <begin position="117"/>
        <end position="134"/>
    </location>
</feature>
<dbReference type="SUPFAM" id="SSF161111">
    <property type="entry name" value="Cation efflux protein transmembrane domain-like"/>
    <property type="match status" value="1"/>
</dbReference>
<sequence>MSVRQQHLRRAVALEAATVLWNIIEGVVAVGAGAVSGSVALIGFGIDSFIETSSALVVGLRFGAELSGSDRENSPAVQNRERQAARIAGTLLLILALYITVDAGRRLLGFGSQAEESTIGIVLTAVSLVVMPFLGRAKLKTASALSSAALKADAYETITCAWLSLTTLVGLLLNTWLGWWWADPLAALVLVPLIVREGLEARRGGCHCHDG</sequence>
<evidence type="ECO:0000313" key="13">
    <source>
        <dbReference type="EMBL" id="MBD3869189.1"/>
    </source>
</evidence>
<evidence type="ECO:0000256" key="10">
    <source>
        <dbReference type="ARBA" id="ARBA00023329"/>
    </source>
</evidence>
<feature type="domain" description="Cation efflux protein transmembrane" evidence="12">
    <location>
        <begin position="19"/>
        <end position="200"/>
    </location>
</feature>
<keyword evidence="9 11" id="KW-0472">Membrane</keyword>
<dbReference type="InterPro" id="IPR026765">
    <property type="entry name" value="Tmem163"/>
</dbReference>
<comment type="caution">
    <text evidence="13">The sequence shown here is derived from an EMBL/GenBank/DDBJ whole genome shotgun (WGS) entry which is preliminary data.</text>
</comment>
<evidence type="ECO:0000256" key="2">
    <source>
        <dbReference type="ARBA" id="ARBA00004644"/>
    </source>
</evidence>
<dbReference type="GO" id="GO:0008324">
    <property type="term" value="F:monoatomic cation transmembrane transporter activity"/>
    <property type="evidence" value="ECO:0007669"/>
    <property type="project" value="InterPro"/>
</dbReference>
<dbReference type="EMBL" id="JACXWD010000065">
    <property type="protein sequence ID" value="MBD3869189.1"/>
    <property type="molecule type" value="Genomic_DNA"/>
</dbReference>
<evidence type="ECO:0000313" key="14">
    <source>
        <dbReference type="Proteomes" id="UP000648239"/>
    </source>
</evidence>
<dbReference type="PANTHER" id="PTHR31937:SF2">
    <property type="entry name" value="TRANSMEMBRANE PROTEIN 163"/>
    <property type="match status" value="1"/>
</dbReference>
<evidence type="ECO:0000256" key="7">
    <source>
        <dbReference type="ARBA" id="ARBA00022989"/>
    </source>
</evidence>
<keyword evidence="5" id="KW-0967">Endosome</keyword>
<evidence type="ECO:0000256" key="11">
    <source>
        <dbReference type="SAM" id="Phobius"/>
    </source>
</evidence>
<evidence type="ECO:0000256" key="6">
    <source>
        <dbReference type="ARBA" id="ARBA00022833"/>
    </source>
</evidence>
<dbReference type="GO" id="GO:0016020">
    <property type="term" value="C:membrane"/>
    <property type="evidence" value="ECO:0007669"/>
    <property type="project" value="InterPro"/>
</dbReference>
<evidence type="ECO:0000259" key="12">
    <source>
        <dbReference type="Pfam" id="PF01545"/>
    </source>
</evidence>
<dbReference type="PANTHER" id="PTHR31937">
    <property type="entry name" value="TRANSMEMBRANE PROTEIN 163"/>
    <property type="match status" value="1"/>
</dbReference>
<feature type="transmembrane region" description="Helical" evidence="11">
    <location>
        <begin position="154"/>
        <end position="173"/>
    </location>
</feature>
<name>A0A8J6Y6J7_9BACT</name>
<dbReference type="GO" id="GO:0031410">
    <property type="term" value="C:cytoplasmic vesicle"/>
    <property type="evidence" value="ECO:0007669"/>
    <property type="project" value="UniProtKB-KW"/>
</dbReference>
<accession>A0A8J6Y6J7</accession>
<dbReference type="AlphaFoldDB" id="A0A8J6Y6J7"/>
<keyword evidence="10" id="KW-0968">Cytoplasmic vesicle</keyword>